<feature type="region of interest" description="Disordered" evidence="1">
    <location>
        <begin position="61"/>
        <end position="83"/>
    </location>
</feature>
<name>A0A4R6RDH1_9HYPH</name>
<proteinExistence type="predicted"/>
<accession>A0A4R6RDH1</accession>
<sequence>MSTTSAPFTVGQSVRILHGPHRLESSPDVYTIVRYDASDGPERSYVIESDRDYRRRREVHDRLLPVDSASDSPANPSRLPEPR</sequence>
<organism evidence="2 3">
    <name type="scientific">Oharaeibacter diazotrophicus</name>
    <dbReference type="NCBI Taxonomy" id="1920512"/>
    <lineage>
        <taxon>Bacteria</taxon>
        <taxon>Pseudomonadati</taxon>
        <taxon>Pseudomonadota</taxon>
        <taxon>Alphaproteobacteria</taxon>
        <taxon>Hyphomicrobiales</taxon>
        <taxon>Pleomorphomonadaceae</taxon>
        <taxon>Oharaeibacter</taxon>
    </lineage>
</organism>
<comment type="caution">
    <text evidence="2">The sequence shown here is derived from an EMBL/GenBank/DDBJ whole genome shotgun (WGS) entry which is preliminary data.</text>
</comment>
<keyword evidence="3" id="KW-1185">Reference proteome</keyword>
<reference evidence="2 3" key="1">
    <citation type="submission" date="2019-03" db="EMBL/GenBank/DDBJ databases">
        <title>Genomic Encyclopedia of Type Strains, Phase IV (KMG-IV): sequencing the most valuable type-strain genomes for metagenomic binning, comparative biology and taxonomic classification.</title>
        <authorList>
            <person name="Goeker M."/>
        </authorList>
    </citation>
    <scope>NUCLEOTIDE SEQUENCE [LARGE SCALE GENOMIC DNA]</scope>
    <source>
        <strain evidence="2 3">DSM 102969</strain>
    </source>
</reference>
<dbReference type="RefSeq" id="WP_166653454.1">
    <property type="nucleotide sequence ID" value="NZ_SNXY01000008.1"/>
</dbReference>
<evidence type="ECO:0000256" key="1">
    <source>
        <dbReference type="SAM" id="MobiDB-lite"/>
    </source>
</evidence>
<gene>
    <name evidence="2" type="ORF">EDD54_2835</name>
</gene>
<dbReference type="EMBL" id="SNXY01000008">
    <property type="protein sequence ID" value="TDP84230.1"/>
    <property type="molecule type" value="Genomic_DNA"/>
</dbReference>
<evidence type="ECO:0000313" key="3">
    <source>
        <dbReference type="Proteomes" id="UP000294547"/>
    </source>
</evidence>
<dbReference type="Proteomes" id="UP000294547">
    <property type="component" value="Unassembled WGS sequence"/>
</dbReference>
<protein>
    <recommendedName>
        <fullName evidence="4">DUF1918 domain-containing protein</fullName>
    </recommendedName>
</protein>
<evidence type="ECO:0000313" key="2">
    <source>
        <dbReference type="EMBL" id="TDP84230.1"/>
    </source>
</evidence>
<dbReference type="AlphaFoldDB" id="A0A4R6RDH1"/>
<evidence type="ECO:0008006" key="4">
    <source>
        <dbReference type="Google" id="ProtNLM"/>
    </source>
</evidence>